<evidence type="ECO:0000256" key="5">
    <source>
        <dbReference type="ARBA" id="ARBA00023163"/>
    </source>
</evidence>
<evidence type="ECO:0000256" key="1">
    <source>
        <dbReference type="ARBA" id="ARBA00004123"/>
    </source>
</evidence>
<evidence type="ECO:0000313" key="9">
    <source>
        <dbReference type="Proteomes" id="UP000472372"/>
    </source>
</evidence>
<evidence type="ECO:0000256" key="4">
    <source>
        <dbReference type="ARBA" id="ARBA00023015"/>
    </source>
</evidence>
<dbReference type="PANTHER" id="PTHR12856">
    <property type="entry name" value="TRANSCRIPTION INITIATION FACTOR IIH-RELATED"/>
    <property type="match status" value="1"/>
</dbReference>
<evidence type="ECO:0000256" key="7">
    <source>
        <dbReference type="SAM" id="MobiDB-lite"/>
    </source>
</evidence>
<feature type="region of interest" description="Disordered" evidence="7">
    <location>
        <begin position="465"/>
        <end position="489"/>
    </location>
</feature>
<dbReference type="Gene3D" id="2.30.29.30">
    <property type="entry name" value="Pleckstrin-homology domain (PH domain)/Phosphotyrosine-binding domain (PTB)"/>
    <property type="match status" value="1"/>
</dbReference>
<evidence type="ECO:0000313" key="8">
    <source>
        <dbReference type="EMBL" id="CAE6995460.1"/>
    </source>
</evidence>
<proteinExistence type="inferred from homology"/>
<dbReference type="SUPFAM" id="SSF50729">
    <property type="entry name" value="PH domain-like"/>
    <property type="match status" value="1"/>
</dbReference>
<feature type="compositionally biased region" description="Basic and acidic residues" evidence="7">
    <location>
        <begin position="595"/>
        <end position="604"/>
    </location>
</feature>
<comment type="subcellular location">
    <subcellularLocation>
        <location evidence="1">Nucleus</location>
    </subcellularLocation>
</comment>
<dbReference type="GO" id="GO:0006289">
    <property type="term" value="P:nucleotide-excision repair"/>
    <property type="evidence" value="ECO:0007669"/>
    <property type="project" value="InterPro"/>
</dbReference>
<dbReference type="PROSITE" id="PS50858">
    <property type="entry name" value="BSD"/>
    <property type="match status" value="1"/>
</dbReference>
<dbReference type="Pfam" id="PF08567">
    <property type="entry name" value="PH_TFIIH"/>
    <property type="match status" value="1"/>
</dbReference>
<keyword evidence="6" id="KW-0539">Nucleus</keyword>
<dbReference type="InterPro" id="IPR013876">
    <property type="entry name" value="TFIIH_BTF_p62_N"/>
</dbReference>
<keyword evidence="3" id="KW-0677">Repeat</keyword>
<dbReference type="GO" id="GO:0000439">
    <property type="term" value="C:transcription factor TFIIH core complex"/>
    <property type="evidence" value="ECO:0007669"/>
    <property type="project" value="InterPro"/>
</dbReference>
<dbReference type="SMART" id="SM00751">
    <property type="entry name" value="BSD"/>
    <property type="match status" value="1"/>
</dbReference>
<dbReference type="AlphaFoldDB" id="A0A6S6VAZ5"/>
<gene>
    <name evidence="8" type="ORF">PTTW11_00107</name>
</gene>
<protein>
    <submittedName>
        <fullName evidence="8">RNA polymerase II transcription factor</fullName>
    </submittedName>
</protein>
<dbReference type="GO" id="GO:0006351">
    <property type="term" value="P:DNA-templated transcription"/>
    <property type="evidence" value="ECO:0007669"/>
    <property type="project" value="InterPro"/>
</dbReference>
<dbReference type="Pfam" id="PF03909">
    <property type="entry name" value="BSD"/>
    <property type="match status" value="2"/>
</dbReference>
<accession>A0A6S6VAZ5</accession>
<evidence type="ECO:0000256" key="2">
    <source>
        <dbReference type="ARBA" id="ARBA00009448"/>
    </source>
</evidence>
<reference evidence="8" key="1">
    <citation type="submission" date="2021-02" db="EMBL/GenBank/DDBJ databases">
        <authorList>
            <person name="Syme A R."/>
            <person name="Syme A R."/>
            <person name="Moolhuijzen P."/>
        </authorList>
    </citation>
    <scope>NUCLEOTIDE SEQUENCE</scope>
    <source>
        <strain evidence="8">W1-1</strain>
    </source>
</reference>
<keyword evidence="4" id="KW-0805">Transcription regulation</keyword>
<dbReference type="InterPro" id="IPR005607">
    <property type="entry name" value="BSD_dom"/>
</dbReference>
<name>A0A6S6VAZ5_9PLEO</name>
<evidence type="ECO:0000256" key="3">
    <source>
        <dbReference type="ARBA" id="ARBA00022737"/>
    </source>
</evidence>
<organism evidence="8 9">
    <name type="scientific">Pyrenophora teres f. teres</name>
    <dbReference type="NCBI Taxonomy" id="97479"/>
    <lineage>
        <taxon>Eukaryota</taxon>
        <taxon>Fungi</taxon>
        <taxon>Dikarya</taxon>
        <taxon>Ascomycota</taxon>
        <taxon>Pezizomycotina</taxon>
        <taxon>Dothideomycetes</taxon>
        <taxon>Pleosporomycetidae</taxon>
        <taxon>Pleosporales</taxon>
        <taxon>Pleosporineae</taxon>
        <taxon>Pleosporaceae</taxon>
        <taxon>Pyrenophora</taxon>
    </lineage>
</organism>
<dbReference type="EMBL" id="HG992977">
    <property type="protein sequence ID" value="CAE6995460.1"/>
    <property type="molecule type" value="Genomic_DNA"/>
</dbReference>
<sequence>MTDAAAQYKKQDGIVSVSADGKTVAWKSASGALPPLSIAIADIGNLQQTPATSAKASIKIVVKEPSPQTGNHTFTFTSAAARNDQQNITSLLRKWIEASKQQVEASPAPVAPVTAGAGAGAGGDNGASAAMAMAQTVTAAGKDKEETYGDARLLADTALQMSLLNSSPALRQRFDRALLEKPESVGVLQFSTQFWSTRVHMLRSHVTERSQTTGTYNVLSVIKSKSVNGTLMLNLTKEQIELLFRQHPIVQKAYNENVPQLSEGDFWERFFHSRLMKKLKGERIQDKDVLDPKLDKYLTYDEATDSSQDLLASSIPNFINIEANENNHSQKQGNRPDFTMNPSNYEKAPILRVLNRMSEKMMKDVPPSDTSRHGPVGLDEQTYKELRLRDLQLADDDNRVVLKVHDQSRFFSAGQSVHTSTSAATYTKRTPAEALSTLQKDLHKFDQHNGHSSTVDLHSIIDINNESSSDEEGSAPKKTKVGSKSSRSAASSQILAAVRKRHLHNDDLSSSKSISTSERAKELDVSEVILDDLTMTHNTTVEFLHYFWAVFYSGDPDRANEIAKLIETLDKSLDRIKAVADRAETDRVARIEQARRENELSNQRERKKRRFDPEAIKGGKQAINQIVDPLLRAIDAARGQYQKALQEQIARNSANGTA</sequence>
<dbReference type="CDD" id="cd13229">
    <property type="entry name" value="PH_TFIIH"/>
    <property type="match status" value="1"/>
</dbReference>
<comment type="similarity">
    <text evidence="2">Belongs to the TFB1 family.</text>
</comment>
<evidence type="ECO:0000256" key="6">
    <source>
        <dbReference type="ARBA" id="ARBA00023242"/>
    </source>
</evidence>
<dbReference type="InterPro" id="IPR011993">
    <property type="entry name" value="PH-like_dom_sf"/>
</dbReference>
<dbReference type="InterPro" id="IPR027079">
    <property type="entry name" value="Tfb1/GTF2H1"/>
</dbReference>
<feature type="region of interest" description="Disordered" evidence="7">
    <location>
        <begin position="595"/>
        <end position="615"/>
    </location>
</feature>
<keyword evidence="5" id="KW-0804">Transcription</keyword>
<dbReference type="Proteomes" id="UP000472372">
    <property type="component" value="Chromosome 1"/>
</dbReference>